<protein>
    <submittedName>
        <fullName evidence="1">Uncharacterized protein</fullName>
    </submittedName>
</protein>
<dbReference type="EMBL" id="JAGTTL010000007">
    <property type="protein sequence ID" value="KAK6320367.1"/>
    <property type="molecule type" value="Genomic_DNA"/>
</dbReference>
<proteinExistence type="predicted"/>
<sequence>MFVLVSQLLEVTVSIREGRTVWSPQGAWGYFEKQEEGKDLGNDRPLHSALYCQAKLLPHSQHWIRHGRLQLHDDPAHSIAEDRSCFARKFQRQKSKQHMLSTWEQLVRAERRGAEECQSHRSFIVKAKIATHRPDHLPALEETLSNTSY</sequence>
<comment type="caution">
    <text evidence="1">The sequence shown here is derived from an EMBL/GenBank/DDBJ whole genome shotgun (WGS) entry which is preliminary data.</text>
</comment>
<dbReference type="AlphaFoldDB" id="A0AAN8M6V8"/>
<name>A0AAN8M6V8_9TELE</name>
<evidence type="ECO:0000313" key="2">
    <source>
        <dbReference type="Proteomes" id="UP001356427"/>
    </source>
</evidence>
<evidence type="ECO:0000313" key="1">
    <source>
        <dbReference type="EMBL" id="KAK6320367.1"/>
    </source>
</evidence>
<gene>
    <name evidence="1" type="ORF">J4Q44_G00094740</name>
</gene>
<dbReference type="Proteomes" id="UP001356427">
    <property type="component" value="Unassembled WGS sequence"/>
</dbReference>
<organism evidence="1 2">
    <name type="scientific">Coregonus suidteri</name>
    <dbReference type="NCBI Taxonomy" id="861788"/>
    <lineage>
        <taxon>Eukaryota</taxon>
        <taxon>Metazoa</taxon>
        <taxon>Chordata</taxon>
        <taxon>Craniata</taxon>
        <taxon>Vertebrata</taxon>
        <taxon>Euteleostomi</taxon>
        <taxon>Actinopterygii</taxon>
        <taxon>Neopterygii</taxon>
        <taxon>Teleostei</taxon>
        <taxon>Protacanthopterygii</taxon>
        <taxon>Salmoniformes</taxon>
        <taxon>Salmonidae</taxon>
        <taxon>Coregoninae</taxon>
        <taxon>Coregonus</taxon>
    </lineage>
</organism>
<keyword evidence="2" id="KW-1185">Reference proteome</keyword>
<reference evidence="1 2" key="1">
    <citation type="submission" date="2021-04" db="EMBL/GenBank/DDBJ databases">
        <authorList>
            <person name="De Guttry C."/>
            <person name="Zahm M."/>
            <person name="Klopp C."/>
            <person name="Cabau C."/>
            <person name="Louis A."/>
            <person name="Berthelot C."/>
            <person name="Parey E."/>
            <person name="Roest Crollius H."/>
            <person name="Montfort J."/>
            <person name="Robinson-Rechavi M."/>
            <person name="Bucao C."/>
            <person name="Bouchez O."/>
            <person name="Gislard M."/>
            <person name="Lluch J."/>
            <person name="Milhes M."/>
            <person name="Lampietro C."/>
            <person name="Lopez Roques C."/>
            <person name="Donnadieu C."/>
            <person name="Braasch I."/>
            <person name="Desvignes T."/>
            <person name="Postlethwait J."/>
            <person name="Bobe J."/>
            <person name="Wedekind C."/>
            <person name="Guiguen Y."/>
        </authorList>
    </citation>
    <scope>NUCLEOTIDE SEQUENCE [LARGE SCALE GENOMIC DNA]</scope>
    <source>
        <strain evidence="1">Cs_M1</strain>
        <tissue evidence="1">Blood</tissue>
    </source>
</reference>
<accession>A0AAN8M6V8</accession>